<dbReference type="InterPro" id="IPR054722">
    <property type="entry name" value="PolX-like_BBD"/>
</dbReference>
<gene>
    <name evidence="2" type="ORF">LIER_31055</name>
</gene>
<accession>A0AAV3RQD7</accession>
<sequence length="189" mass="21433">MNNQRSQSKNTLLQDTSLEGGDIMEDNQHWQSLIAGMIQNEMWKAHIGQFDNYQEANLTGQRNFSSSVIIHYSCSIANLNKTDSWIIDSGASTHMCGNLDLFESYKSVNSIHTVNLPDNIVKPVQAIKTIFIHKDIKLCDCLYVPSFRYNLLSVSKLTHALESRLSSHQNVVFCRTLRLIISLELQSSI</sequence>
<comment type="caution">
    <text evidence="2">The sequence shown here is derived from an EMBL/GenBank/DDBJ whole genome shotgun (WGS) entry which is preliminary data.</text>
</comment>
<proteinExistence type="predicted"/>
<evidence type="ECO:0000313" key="2">
    <source>
        <dbReference type="EMBL" id="GAA0183684.1"/>
    </source>
</evidence>
<dbReference type="AlphaFoldDB" id="A0AAV3RQD7"/>
<name>A0AAV3RQD7_LITER</name>
<dbReference type="Proteomes" id="UP001454036">
    <property type="component" value="Unassembled WGS sequence"/>
</dbReference>
<evidence type="ECO:0000313" key="3">
    <source>
        <dbReference type="Proteomes" id="UP001454036"/>
    </source>
</evidence>
<reference evidence="2 3" key="1">
    <citation type="submission" date="2024-01" db="EMBL/GenBank/DDBJ databases">
        <title>The complete chloroplast genome sequence of Lithospermum erythrorhizon: insights into the phylogenetic relationship among Boraginaceae species and the maternal lineages of purple gromwells.</title>
        <authorList>
            <person name="Okada T."/>
            <person name="Watanabe K."/>
        </authorList>
    </citation>
    <scope>NUCLEOTIDE SEQUENCE [LARGE SCALE GENOMIC DNA]</scope>
</reference>
<evidence type="ECO:0000259" key="1">
    <source>
        <dbReference type="Pfam" id="PF22936"/>
    </source>
</evidence>
<feature type="domain" description="Retrovirus-related Pol polyprotein from transposon TNT 1-94-like beta-barrel" evidence="1">
    <location>
        <begin position="85"/>
        <end position="159"/>
    </location>
</feature>
<dbReference type="EMBL" id="BAABME010011388">
    <property type="protein sequence ID" value="GAA0183684.1"/>
    <property type="molecule type" value="Genomic_DNA"/>
</dbReference>
<organism evidence="2 3">
    <name type="scientific">Lithospermum erythrorhizon</name>
    <name type="common">Purple gromwell</name>
    <name type="synonym">Lithospermum officinale var. erythrorhizon</name>
    <dbReference type="NCBI Taxonomy" id="34254"/>
    <lineage>
        <taxon>Eukaryota</taxon>
        <taxon>Viridiplantae</taxon>
        <taxon>Streptophyta</taxon>
        <taxon>Embryophyta</taxon>
        <taxon>Tracheophyta</taxon>
        <taxon>Spermatophyta</taxon>
        <taxon>Magnoliopsida</taxon>
        <taxon>eudicotyledons</taxon>
        <taxon>Gunneridae</taxon>
        <taxon>Pentapetalae</taxon>
        <taxon>asterids</taxon>
        <taxon>lamiids</taxon>
        <taxon>Boraginales</taxon>
        <taxon>Boraginaceae</taxon>
        <taxon>Boraginoideae</taxon>
        <taxon>Lithospermeae</taxon>
        <taxon>Lithospermum</taxon>
    </lineage>
</organism>
<protein>
    <recommendedName>
        <fullName evidence="1">Retrovirus-related Pol polyprotein from transposon TNT 1-94-like beta-barrel domain-containing protein</fullName>
    </recommendedName>
</protein>
<dbReference type="Pfam" id="PF22936">
    <property type="entry name" value="Pol_BBD"/>
    <property type="match status" value="1"/>
</dbReference>
<keyword evidence="3" id="KW-1185">Reference proteome</keyword>